<evidence type="ECO:0000313" key="2">
    <source>
        <dbReference type="EMBL" id="ULU11678.1"/>
    </source>
</evidence>
<feature type="region of interest" description="Disordered" evidence="1">
    <location>
        <begin position="340"/>
        <end position="380"/>
    </location>
</feature>
<feature type="compositionally biased region" description="Basic and acidic residues" evidence="1">
    <location>
        <begin position="510"/>
        <end position="532"/>
    </location>
</feature>
<name>A0AAE9IZF6_CAEBR</name>
<protein>
    <recommendedName>
        <fullName evidence="4">Protein CBR-HCP-4</fullName>
    </recommendedName>
</protein>
<gene>
    <name evidence="2" type="ORF">L3Y34_015233</name>
</gene>
<feature type="compositionally biased region" description="Basic and acidic residues" evidence="1">
    <location>
        <begin position="576"/>
        <end position="589"/>
    </location>
</feature>
<evidence type="ECO:0008006" key="4">
    <source>
        <dbReference type="Google" id="ProtNLM"/>
    </source>
</evidence>
<dbReference type="EMBL" id="CP090891">
    <property type="protein sequence ID" value="ULU11678.1"/>
    <property type="molecule type" value="Genomic_DNA"/>
</dbReference>
<organism evidence="2 3">
    <name type="scientific">Caenorhabditis briggsae</name>
    <dbReference type="NCBI Taxonomy" id="6238"/>
    <lineage>
        <taxon>Eukaryota</taxon>
        <taxon>Metazoa</taxon>
        <taxon>Ecdysozoa</taxon>
        <taxon>Nematoda</taxon>
        <taxon>Chromadorea</taxon>
        <taxon>Rhabditida</taxon>
        <taxon>Rhabditina</taxon>
        <taxon>Rhabditomorpha</taxon>
        <taxon>Rhabditoidea</taxon>
        <taxon>Rhabditidae</taxon>
        <taxon>Peloderinae</taxon>
        <taxon>Caenorhabditis</taxon>
    </lineage>
</organism>
<feature type="region of interest" description="Disordered" evidence="1">
    <location>
        <begin position="70"/>
        <end position="94"/>
    </location>
</feature>
<evidence type="ECO:0000256" key="1">
    <source>
        <dbReference type="SAM" id="MobiDB-lite"/>
    </source>
</evidence>
<proteinExistence type="predicted"/>
<feature type="compositionally biased region" description="Basic and acidic residues" evidence="1">
    <location>
        <begin position="754"/>
        <end position="765"/>
    </location>
</feature>
<sequence>MERKRAARSTIVPGRKPITKIAALHDAGLSDDMSYLNEKSVLNETTQLNETGDVEEQVWRKEGLDENDIFKRQEARKQKQMRDAEDRLNREKYGAKGFEDMLALPQYSSERESDEDDHNEENQKAPEIPIFAIPSLPKHMNEKSMLGSPVAGSRGSGKAGLSCSTPKSANDVSMRSLRALDLSHVINTDHLDANKTIVQTKNVLLPIIENGEESDLQKTHTIQKMASSEGSTLQKTHTIHEDGSNERNLPTPEENDIADTDVRNPSNGIVHSSVEATEVEATNSTLQKTFTVVPEDNTIVHNTIEGGEQKRKAKKVGAQERERRGANLSMSLMNSMIEDVPSPGANLFKHPRKKVRPETKSPQKPRVMGRLSTESDKEKTIEMGSIAEESSIAESMGSSYVDPVPENATAFSPVPEEEEPMEIANTTPKSTRRGSSFVTPHSLMERARGGTLFSTPVPPVVDAVTPKLNYQKQTVSSALKMKGAPNSCELLDVDRRCRSGPKKSVNVARESPKDNDDGNGKPEDVVIDDSKLNDEEMCDVTVEMPQNVEQAASGVELDMNGLTLHSANVSYNLDHDGLDDFHGDPNFEDERNESEDAGSSTRRTTRSRIGLLSDSIATVNSPGVDRRQTGKNYRNDTIPEDSWDSDEEVVSRRRNDVRNTVKIGLQLKKREIIQPDDATNGVRRSQRNRVKPVRSWLGEKPVYVNSPSGGKRLTGVTDVIIKDKRLCKYRTGDLVLANEREKKTKARKKQLAAKRREQLSRDHQRGYRLNESQEDIFTDDELCDYT</sequence>
<dbReference type="AlphaFoldDB" id="A0AAE9IZF6"/>
<feature type="region of interest" description="Disordered" evidence="1">
    <location>
        <begin position="142"/>
        <end position="169"/>
    </location>
</feature>
<dbReference type="Proteomes" id="UP000827892">
    <property type="component" value="Chromosome I"/>
</dbReference>
<feature type="region of interest" description="Disordered" evidence="1">
    <location>
        <begin position="411"/>
        <end position="436"/>
    </location>
</feature>
<feature type="region of interest" description="Disordered" evidence="1">
    <location>
        <begin position="749"/>
        <end position="772"/>
    </location>
</feature>
<accession>A0AAE9IZF6</accession>
<evidence type="ECO:0000313" key="3">
    <source>
        <dbReference type="Proteomes" id="UP000827892"/>
    </source>
</evidence>
<feature type="region of interest" description="Disordered" evidence="1">
    <location>
        <begin position="576"/>
        <end position="642"/>
    </location>
</feature>
<reference evidence="2 3" key="1">
    <citation type="submission" date="2022-05" db="EMBL/GenBank/DDBJ databases">
        <title>Chromosome-level reference genomes for two strains of Caenorhabditis briggsae: an improved platform for comparative genomics.</title>
        <authorList>
            <person name="Stevens L."/>
            <person name="Andersen E.C."/>
        </authorList>
    </citation>
    <scope>NUCLEOTIDE SEQUENCE [LARGE SCALE GENOMIC DNA]</scope>
    <source>
        <strain evidence="2">QX1410_ONT</strain>
        <tissue evidence="2">Whole-organism</tissue>
    </source>
</reference>
<feature type="region of interest" description="Disordered" evidence="1">
    <location>
        <begin position="499"/>
        <end position="532"/>
    </location>
</feature>
<feature type="region of interest" description="Disordered" evidence="1">
    <location>
        <begin position="108"/>
        <end position="127"/>
    </location>
</feature>
<feature type="compositionally biased region" description="Polar residues" evidence="1">
    <location>
        <begin position="424"/>
        <end position="436"/>
    </location>
</feature>